<dbReference type="EMBL" id="GGFM01009982">
    <property type="protein sequence ID" value="MBW30733.1"/>
    <property type="molecule type" value="Transcribed_RNA"/>
</dbReference>
<feature type="signal peptide" evidence="1">
    <location>
        <begin position="1"/>
        <end position="27"/>
    </location>
</feature>
<protein>
    <submittedName>
        <fullName evidence="2">Putative secreted peptide</fullName>
    </submittedName>
</protein>
<sequence>MPYSIIFAMHVYVVCVLLSACPCGSLPASLSLSALFCVFARVYPCPKSSSTSSSSTAATPHHCPSFLPNLALVWSQH</sequence>
<organism evidence="2">
    <name type="scientific">Anopheles braziliensis</name>
    <dbReference type="NCBI Taxonomy" id="58242"/>
    <lineage>
        <taxon>Eukaryota</taxon>
        <taxon>Metazoa</taxon>
        <taxon>Ecdysozoa</taxon>
        <taxon>Arthropoda</taxon>
        <taxon>Hexapoda</taxon>
        <taxon>Insecta</taxon>
        <taxon>Pterygota</taxon>
        <taxon>Neoptera</taxon>
        <taxon>Endopterygota</taxon>
        <taxon>Diptera</taxon>
        <taxon>Nematocera</taxon>
        <taxon>Culicoidea</taxon>
        <taxon>Culicidae</taxon>
        <taxon>Anophelinae</taxon>
        <taxon>Anopheles</taxon>
    </lineage>
</organism>
<feature type="chain" id="PRO_5014695082" evidence="1">
    <location>
        <begin position="28"/>
        <end position="77"/>
    </location>
</feature>
<name>A0A2M3ZQG3_9DIPT</name>
<accession>A0A2M3ZQG3</accession>
<evidence type="ECO:0000256" key="1">
    <source>
        <dbReference type="SAM" id="SignalP"/>
    </source>
</evidence>
<reference evidence="2" key="1">
    <citation type="submission" date="2018-01" db="EMBL/GenBank/DDBJ databases">
        <title>An insight into the sialome of Amazonian anophelines.</title>
        <authorList>
            <person name="Ribeiro J.M."/>
            <person name="Scarpassa V."/>
            <person name="Calvo E."/>
        </authorList>
    </citation>
    <scope>NUCLEOTIDE SEQUENCE</scope>
    <source>
        <tissue evidence="2">Salivary glands</tissue>
    </source>
</reference>
<proteinExistence type="predicted"/>
<dbReference type="AlphaFoldDB" id="A0A2M3ZQG3"/>
<keyword evidence="1" id="KW-0732">Signal</keyword>
<evidence type="ECO:0000313" key="2">
    <source>
        <dbReference type="EMBL" id="MBW30733.1"/>
    </source>
</evidence>